<reference evidence="8" key="1">
    <citation type="submission" date="2020-11" db="EMBL/GenBank/DDBJ databases">
        <authorList>
            <consortium name="DOE Joint Genome Institute"/>
            <person name="Ahrendt S."/>
            <person name="Riley R."/>
            <person name="Andreopoulos W."/>
            <person name="Labutti K."/>
            <person name="Pangilinan J."/>
            <person name="Ruiz-Duenas F.J."/>
            <person name="Barrasa J.M."/>
            <person name="Sanchez-Garcia M."/>
            <person name="Camarero S."/>
            <person name="Miyauchi S."/>
            <person name="Serrano A."/>
            <person name="Linde D."/>
            <person name="Babiker R."/>
            <person name="Drula E."/>
            <person name="Ayuso-Fernandez I."/>
            <person name="Pacheco R."/>
            <person name="Padilla G."/>
            <person name="Ferreira P."/>
            <person name="Barriuso J."/>
            <person name="Kellner H."/>
            <person name="Castanera R."/>
            <person name="Alfaro M."/>
            <person name="Ramirez L."/>
            <person name="Pisabarro A.G."/>
            <person name="Kuo A."/>
            <person name="Tritt A."/>
            <person name="Lipzen A."/>
            <person name="He G."/>
            <person name="Yan M."/>
            <person name="Ng V."/>
            <person name="Cullen D."/>
            <person name="Martin F."/>
            <person name="Rosso M.-N."/>
            <person name="Henrissat B."/>
            <person name="Hibbett D."/>
            <person name="Martinez A.T."/>
            <person name="Grigoriev I.V."/>
        </authorList>
    </citation>
    <scope>NUCLEOTIDE SEQUENCE</scope>
    <source>
        <strain evidence="8">CIRM-BRFM 674</strain>
    </source>
</reference>
<evidence type="ECO:0000259" key="7">
    <source>
        <dbReference type="Pfam" id="PF01636"/>
    </source>
</evidence>
<accession>A0A9P6CU72</accession>
<sequence length="398" mass="45234">MKLADTDNRAFLLTHEDGTQIVARIPTPISGPPVITTASKVATMDFLRRFGLPVPKVLAYSAIAGSTEVGSEFVFMEKAEGTSLDRVSHDVLDVEFAQKLSDVLRPLVDLRFKCYGSLYYKDQLDPSERIDDFLVDSPEGVDTSPFCVGPITRRDFWEEERGTMDDVFRGPWTSALDYMTDTVTREQKWIERFAKPHMNDSFACVLPFQGTENDHIELLERYKTILPHLVPKEPQFLHGHLWHPNLHSGHVFASISFTNGRSKVNGITSCIDWQGSFIAPAFLQLTPPRVCGPWLNMSRDIVDHPAGFDAMEQGKEEESSDEFIAQGKERRMCAAFDRRAFGDMMLERDEGGDDSGVVRWKLPELKARQHLEYLSRRTWQTGLVPFRYATYRRGTSTS</sequence>
<protein>
    <recommendedName>
        <fullName evidence="3">Altered inheritance of mitochondria protein 9, mitochondrial</fullName>
    </recommendedName>
    <alternativeName>
        <fullName evidence="6">Found in mitochondrial proteome protein 29</fullName>
    </alternativeName>
</protein>
<name>A0A9P6CU72_9AGAR</name>
<dbReference type="InterPro" id="IPR002575">
    <property type="entry name" value="Aminoglycoside_PTrfase"/>
</dbReference>
<evidence type="ECO:0000313" key="9">
    <source>
        <dbReference type="Proteomes" id="UP000807469"/>
    </source>
</evidence>
<comment type="similarity">
    <text evidence="2">Belongs to the AIM9 family.</text>
</comment>
<dbReference type="EMBL" id="MU155425">
    <property type="protein sequence ID" value="KAF9473665.1"/>
    <property type="molecule type" value="Genomic_DNA"/>
</dbReference>
<evidence type="ECO:0000256" key="1">
    <source>
        <dbReference type="ARBA" id="ARBA00004173"/>
    </source>
</evidence>
<dbReference type="Proteomes" id="UP000807469">
    <property type="component" value="Unassembled WGS sequence"/>
</dbReference>
<evidence type="ECO:0000256" key="4">
    <source>
        <dbReference type="ARBA" id="ARBA00022946"/>
    </source>
</evidence>
<proteinExistence type="inferred from homology"/>
<comment type="caution">
    <text evidence="8">The sequence shown here is derived from an EMBL/GenBank/DDBJ whole genome shotgun (WGS) entry which is preliminary data.</text>
</comment>
<keyword evidence="9" id="KW-1185">Reference proteome</keyword>
<keyword evidence="4" id="KW-0809">Transit peptide</keyword>
<evidence type="ECO:0000256" key="5">
    <source>
        <dbReference type="ARBA" id="ARBA00023128"/>
    </source>
</evidence>
<dbReference type="GO" id="GO:0005739">
    <property type="term" value="C:mitochondrion"/>
    <property type="evidence" value="ECO:0007669"/>
    <property type="project" value="UniProtKB-SubCell"/>
</dbReference>
<evidence type="ECO:0000313" key="8">
    <source>
        <dbReference type="EMBL" id="KAF9473665.1"/>
    </source>
</evidence>
<dbReference type="Pfam" id="PF01636">
    <property type="entry name" value="APH"/>
    <property type="match status" value="1"/>
</dbReference>
<keyword evidence="5" id="KW-0496">Mitochondrion</keyword>
<dbReference type="SUPFAM" id="SSF56112">
    <property type="entry name" value="Protein kinase-like (PK-like)"/>
    <property type="match status" value="1"/>
</dbReference>
<evidence type="ECO:0000256" key="6">
    <source>
        <dbReference type="ARBA" id="ARBA00031849"/>
    </source>
</evidence>
<dbReference type="AlphaFoldDB" id="A0A9P6CU72"/>
<evidence type="ECO:0000256" key="2">
    <source>
        <dbReference type="ARBA" id="ARBA00005543"/>
    </source>
</evidence>
<organism evidence="8 9">
    <name type="scientific">Pholiota conissans</name>
    <dbReference type="NCBI Taxonomy" id="109636"/>
    <lineage>
        <taxon>Eukaryota</taxon>
        <taxon>Fungi</taxon>
        <taxon>Dikarya</taxon>
        <taxon>Basidiomycota</taxon>
        <taxon>Agaricomycotina</taxon>
        <taxon>Agaricomycetes</taxon>
        <taxon>Agaricomycetidae</taxon>
        <taxon>Agaricales</taxon>
        <taxon>Agaricineae</taxon>
        <taxon>Strophariaceae</taxon>
        <taxon>Pholiota</taxon>
    </lineage>
</organism>
<dbReference type="InterPro" id="IPR011009">
    <property type="entry name" value="Kinase-like_dom_sf"/>
</dbReference>
<comment type="subcellular location">
    <subcellularLocation>
        <location evidence="1">Mitochondrion</location>
    </subcellularLocation>
</comment>
<dbReference type="PANTHER" id="PTHR36091:SF1">
    <property type="entry name" value="ALTERED INHERITANCE OF MITOCHONDRIA PROTEIN 9, MITOCHONDRIAL"/>
    <property type="match status" value="1"/>
</dbReference>
<feature type="domain" description="Aminoglycoside phosphotransferase" evidence="7">
    <location>
        <begin position="5"/>
        <end position="247"/>
    </location>
</feature>
<dbReference type="OrthoDB" id="2968323at2759"/>
<dbReference type="InterPro" id="IPR051035">
    <property type="entry name" value="Mito_inheritance_9"/>
</dbReference>
<gene>
    <name evidence="8" type="ORF">BDN70DRAFT_816904</name>
</gene>
<dbReference type="PANTHER" id="PTHR36091">
    <property type="entry name" value="ALTERED INHERITANCE OF MITOCHONDRIA PROTEIN 9, MITOCHONDRIAL"/>
    <property type="match status" value="1"/>
</dbReference>
<evidence type="ECO:0000256" key="3">
    <source>
        <dbReference type="ARBA" id="ARBA00016197"/>
    </source>
</evidence>